<dbReference type="EMBL" id="AP005929">
    <property type="protein sequence ID" value="BAD62219.1"/>
    <property type="molecule type" value="Genomic_DNA"/>
</dbReference>
<dbReference type="AlphaFoldDB" id="Q5Z4X5"/>
<name>Q5Z4X5_ORYSJ</name>
<evidence type="ECO:0000313" key="3">
    <source>
        <dbReference type="Proteomes" id="UP000000763"/>
    </source>
</evidence>
<reference evidence="3" key="4">
    <citation type="journal article" date="2008" name="Nucleic Acids Res.">
        <title>The rice annotation project database (RAP-DB): 2008 update.</title>
        <authorList>
            <consortium name="The rice annotation project (RAP)"/>
        </authorList>
    </citation>
    <scope>GENOME REANNOTATION</scope>
    <source>
        <strain evidence="3">cv. Nipponbare</strain>
    </source>
</reference>
<protein>
    <submittedName>
        <fullName evidence="2">Uncharacterized protein</fullName>
    </submittedName>
</protein>
<reference evidence="3" key="3">
    <citation type="journal article" date="2005" name="Nature">
        <title>The map-based sequence of the rice genome.</title>
        <authorList>
            <consortium name="International rice genome sequencing project (IRGSP)"/>
            <person name="Matsumoto T."/>
            <person name="Wu J."/>
            <person name="Kanamori H."/>
            <person name="Katayose Y."/>
            <person name="Fujisawa M."/>
            <person name="Namiki N."/>
            <person name="Mizuno H."/>
            <person name="Yamamoto K."/>
            <person name="Antonio B.A."/>
            <person name="Baba T."/>
            <person name="Sakata K."/>
            <person name="Nagamura Y."/>
            <person name="Aoki H."/>
            <person name="Arikawa K."/>
            <person name="Arita K."/>
            <person name="Bito T."/>
            <person name="Chiden Y."/>
            <person name="Fujitsuka N."/>
            <person name="Fukunaka R."/>
            <person name="Hamada M."/>
            <person name="Harada C."/>
            <person name="Hayashi A."/>
            <person name="Hijishita S."/>
            <person name="Honda M."/>
            <person name="Hosokawa S."/>
            <person name="Ichikawa Y."/>
            <person name="Idonuma A."/>
            <person name="Iijima M."/>
            <person name="Ikeda M."/>
            <person name="Ikeno M."/>
            <person name="Ito K."/>
            <person name="Ito S."/>
            <person name="Ito T."/>
            <person name="Ito Y."/>
            <person name="Ito Y."/>
            <person name="Iwabuchi A."/>
            <person name="Kamiya K."/>
            <person name="Karasawa W."/>
            <person name="Kurita K."/>
            <person name="Katagiri S."/>
            <person name="Kikuta A."/>
            <person name="Kobayashi H."/>
            <person name="Kobayashi N."/>
            <person name="Machita K."/>
            <person name="Maehara T."/>
            <person name="Masukawa M."/>
            <person name="Mizubayashi T."/>
            <person name="Mukai Y."/>
            <person name="Nagasaki H."/>
            <person name="Nagata Y."/>
            <person name="Naito S."/>
            <person name="Nakashima M."/>
            <person name="Nakama Y."/>
            <person name="Nakamichi Y."/>
            <person name="Nakamura M."/>
            <person name="Meguro A."/>
            <person name="Negishi M."/>
            <person name="Ohta I."/>
            <person name="Ohta T."/>
            <person name="Okamoto M."/>
            <person name="Ono N."/>
            <person name="Saji S."/>
            <person name="Sakaguchi M."/>
            <person name="Sakai K."/>
            <person name="Shibata M."/>
            <person name="Shimokawa T."/>
            <person name="Song J."/>
            <person name="Takazaki Y."/>
            <person name="Terasawa K."/>
            <person name="Tsugane M."/>
            <person name="Tsuji K."/>
            <person name="Ueda S."/>
            <person name="Waki K."/>
            <person name="Yamagata H."/>
            <person name="Yamamoto M."/>
            <person name="Yamamoto S."/>
            <person name="Yamane H."/>
            <person name="Yoshiki S."/>
            <person name="Yoshihara R."/>
            <person name="Yukawa K."/>
            <person name="Zhong H."/>
            <person name="Yano M."/>
            <person name="Yuan Q."/>
            <person name="Ouyang S."/>
            <person name="Liu J."/>
            <person name="Jones K.M."/>
            <person name="Gansberger K."/>
            <person name="Moffat K."/>
            <person name="Hill J."/>
            <person name="Bera J."/>
            <person name="Fadrosh D."/>
            <person name="Jin S."/>
            <person name="Johri S."/>
            <person name="Kim M."/>
            <person name="Overton L."/>
            <person name="Reardon M."/>
            <person name="Tsitrin T."/>
            <person name="Vuong H."/>
            <person name="Weaver B."/>
            <person name="Ciecko A."/>
            <person name="Tallon L."/>
            <person name="Jackson J."/>
            <person name="Pai G."/>
            <person name="Aken S.V."/>
            <person name="Utterback T."/>
            <person name="Reidmuller S."/>
            <person name="Feldblyum T."/>
            <person name="Hsiao J."/>
            <person name="Zismann V."/>
            <person name="Iobst S."/>
            <person name="de Vazeille A.R."/>
            <person name="Buell C.R."/>
            <person name="Ying K."/>
            <person name="Li Y."/>
            <person name="Lu T."/>
            <person name="Huang Y."/>
            <person name="Zhao Q."/>
            <person name="Feng Q."/>
            <person name="Zhang L."/>
            <person name="Zhu J."/>
            <person name="Weng Q."/>
            <person name="Mu J."/>
            <person name="Lu Y."/>
            <person name="Fan D."/>
            <person name="Liu Y."/>
            <person name="Guan J."/>
            <person name="Zhang Y."/>
            <person name="Yu S."/>
            <person name="Liu X."/>
            <person name="Zhang Y."/>
            <person name="Hong G."/>
            <person name="Han B."/>
            <person name="Choisne N."/>
            <person name="Demange N."/>
            <person name="Orjeda G."/>
            <person name="Samain S."/>
            <person name="Cattolico L."/>
            <person name="Pelletier E."/>
            <person name="Couloux A."/>
            <person name="Segurens B."/>
            <person name="Wincker P."/>
            <person name="D'Hont A."/>
            <person name="Scarpelli C."/>
            <person name="Weissenbach J."/>
            <person name="Salanoubat M."/>
            <person name="Quetier F."/>
            <person name="Yu Y."/>
            <person name="Kim H.R."/>
            <person name="Rambo T."/>
            <person name="Currie J."/>
            <person name="Collura K."/>
            <person name="Luo M."/>
            <person name="Yang T."/>
            <person name="Ammiraju J.S.S."/>
            <person name="Engler F."/>
            <person name="Soderlund C."/>
            <person name="Wing R.A."/>
            <person name="Palmer L.E."/>
            <person name="de la Bastide M."/>
            <person name="Spiegel L."/>
            <person name="Nascimento L."/>
            <person name="Zutavern T."/>
            <person name="O'Shaughnessy A."/>
            <person name="Dike S."/>
            <person name="Dedhia N."/>
            <person name="Preston R."/>
            <person name="Balija V."/>
            <person name="McCombie W.R."/>
            <person name="Chow T."/>
            <person name="Chen H."/>
            <person name="Chung M."/>
            <person name="Chen C."/>
            <person name="Shaw J."/>
            <person name="Wu H."/>
            <person name="Hsiao K."/>
            <person name="Chao Y."/>
            <person name="Chu M."/>
            <person name="Cheng C."/>
            <person name="Hour A."/>
            <person name="Lee P."/>
            <person name="Lin S."/>
            <person name="Lin Y."/>
            <person name="Liou J."/>
            <person name="Liu S."/>
            <person name="Hsing Y."/>
            <person name="Raghuvanshi S."/>
            <person name="Mohanty A."/>
            <person name="Bharti A.K."/>
            <person name="Gaur A."/>
            <person name="Gupta V."/>
            <person name="Kumar D."/>
            <person name="Ravi V."/>
            <person name="Vij S."/>
            <person name="Kapur A."/>
            <person name="Khurana P."/>
            <person name="Khurana P."/>
            <person name="Khurana J.P."/>
            <person name="Tyagi A.K."/>
            <person name="Gaikwad K."/>
            <person name="Singh A."/>
            <person name="Dalal V."/>
            <person name="Srivastava S."/>
            <person name="Dixit A."/>
            <person name="Pal A.K."/>
            <person name="Ghazi I.A."/>
            <person name="Yadav M."/>
            <person name="Pandit A."/>
            <person name="Bhargava A."/>
            <person name="Sureshbabu K."/>
            <person name="Batra K."/>
            <person name="Sharma T.R."/>
            <person name="Mohapatra T."/>
            <person name="Singh N.K."/>
            <person name="Messing J."/>
            <person name="Nelson A.B."/>
            <person name="Fuks G."/>
            <person name="Kavchok S."/>
            <person name="Keizer G."/>
            <person name="Linton E."/>
            <person name="Llaca V."/>
            <person name="Song R."/>
            <person name="Tanyolac B."/>
            <person name="Young S."/>
            <person name="Ho-Il K."/>
            <person name="Hahn J.H."/>
            <person name="Sangsakoo G."/>
            <person name="Vanavichit A."/>
            <person name="de Mattos Luiz.A.T."/>
            <person name="Zimmer P.D."/>
            <person name="Malone G."/>
            <person name="Dellagostin O."/>
            <person name="de Oliveira A.C."/>
            <person name="Bevan M."/>
            <person name="Bancroft I."/>
            <person name="Minx P."/>
            <person name="Cordum H."/>
            <person name="Wilson R."/>
            <person name="Cheng Z."/>
            <person name="Jin W."/>
            <person name="Jiang J."/>
            <person name="Leong S.A."/>
            <person name="Iwama H."/>
            <person name="Gojobori T."/>
            <person name="Itoh T."/>
            <person name="Niimura Y."/>
            <person name="Fujii Y."/>
            <person name="Habara T."/>
            <person name="Sakai H."/>
            <person name="Sato Y."/>
            <person name="Wilson G."/>
            <person name="Kumar K."/>
            <person name="McCouch S."/>
            <person name="Juretic N."/>
            <person name="Hoen D."/>
            <person name="Wright S."/>
            <person name="Bruskiewich R."/>
            <person name="Bureau T."/>
            <person name="Miyao A."/>
            <person name="Hirochika H."/>
            <person name="Nishikawa T."/>
            <person name="Kadowaki K."/>
            <person name="Sugiura M."/>
            <person name="Burr B."/>
            <person name="Sasaki T."/>
        </authorList>
    </citation>
    <scope>NUCLEOTIDE SEQUENCE [LARGE SCALE GENOMIC DNA]</scope>
    <source>
        <strain evidence="3">cv. Nipponbare</strain>
    </source>
</reference>
<reference evidence="1" key="1">
    <citation type="submission" date="2001-05" db="EMBL/GenBank/DDBJ databases">
        <title>Oryza sativa nipponbare(GA3) genomic DNA, chromosome 6, PAC clone:P0561B08.</title>
        <authorList>
            <person name="Sasaki T."/>
            <person name="Matsumoto T."/>
            <person name="Yamamoto K."/>
        </authorList>
    </citation>
    <scope>NUCLEOTIDE SEQUENCE</scope>
</reference>
<dbReference type="Proteomes" id="UP000000763">
    <property type="component" value="Chromosome 6"/>
</dbReference>
<sequence length="64" mass="6833">MERVTGTSSGWGIGGAAPANWRRRGSARWGVRRGGEAGEQGWEEVGAICGGEYATGDRVRLRRA</sequence>
<reference evidence="2" key="2">
    <citation type="submission" date="2002-11" db="EMBL/GenBank/DDBJ databases">
        <title>Oryza sativa nipponbare(GA3) genomic DNA, chromosome 6, BAC clone:OSJNBb0071G09.</title>
        <authorList>
            <person name="Sasaki T."/>
            <person name="Matsumoto T."/>
            <person name="Katayose Y."/>
        </authorList>
    </citation>
    <scope>NUCLEOTIDE SEQUENCE</scope>
</reference>
<proteinExistence type="predicted"/>
<evidence type="ECO:0000313" key="2">
    <source>
        <dbReference type="EMBL" id="BAD62219.1"/>
    </source>
</evidence>
<accession>Q5Z4X5</accession>
<evidence type="ECO:0000313" key="1">
    <source>
        <dbReference type="EMBL" id="BAD61658.1"/>
    </source>
</evidence>
<organism evidence="2 3">
    <name type="scientific">Oryza sativa subsp. japonica</name>
    <name type="common">Rice</name>
    <dbReference type="NCBI Taxonomy" id="39947"/>
    <lineage>
        <taxon>Eukaryota</taxon>
        <taxon>Viridiplantae</taxon>
        <taxon>Streptophyta</taxon>
        <taxon>Embryophyta</taxon>
        <taxon>Tracheophyta</taxon>
        <taxon>Spermatophyta</taxon>
        <taxon>Magnoliopsida</taxon>
        <taxon>Liliopsida</taxon>
        <taxon>Poales</taxon>
        <taxon>Poaceae</taxon>
        <taxon>BOP clade</taxon>
        <taxon>Oryzoideae</taxon>
        <taxon>Oryzeae</taxon>
        <taxon>Oryzinae</taxon>
        <taxon>Oryza</taxon>
        <taxon>Oryza sativa</taxon>
    </lineage>
</organism>
<dbReference type="EMBL" id="AP003618">
    <property type="protein sequence ID" value="BAD61658.1"/>
    <property type="molecule type" value="Genomic_DNA"/>
</dbReference>
<gene>
    <name evidence="2" type="ORF">OSJNBb0071G09.1</name>
    <name evidence="1" type="ORF">P0561B08.34</name>
</gene>